<reference evidence="2 3" key="1">
    <citation type="submission" date="2017-03" db="EMBL/GenBank/DDBJ databases">
        <title>Genomes of endolithic fungi from Antarctica.</title>
        <authorList>
            <person name="Coleine C."/>
            <person name="Masonjones S."/>
            <person name="Stajich J.E."/>
        </authorList>
    </citation>
    <scope>NUCLEOTIDE SEQUENCE [LARGE SCALE GENOMIC DNA]</scope>
    <source>
        <strain evidence="2 3">CCFEE 5184</strain>
    </source>
</reference>
<evidence type="ECO:0000313" key="2">
    <source>
        <dbReference type="EMBL" id="TKA69916.1"/>
    </source>
</evidence>
<dbReference type="AlphaFoldDB" id="A0A4U0X3Q3"/>
<name>A0A4U0X3Q3_9PEZI</name>
<evidence type="ECO:0000256" key="1">
    <source>
        <dbReference type="SAM" id="MobiDB-lite"/>
    </source>
</evidence>
<dbReference type="Proteomes" id="UP000309340">
    <property type="component" value="Unassembled WGS sequence"/>
</dbReference>
<gene>
    <name evidence="2" type="ORF">B0A55_07638</name>
</gene>
<evidence type="ECO:0000313" key="3">
    <source>
        <dbReference type="Proteomes" id="UP000309340"/>
    </source>
</evidence>
<dbReference type="OrthoDB" id="3910509at2759"/>
<proteinExistence type="predicted"/>
<sequence>MPARQPPDPFTDASLRPTTANPALHGQTSQQSLRSDASSASSRTRQQRDLFAPALSRRPTSRTHPRAAGGEVLADPADSEEEQRQARKPRPGSPPSELRHGRRPRARQEEEDWEMVNRRPNGEYLLDVSGSNEALESEMCAPEMLAEKEEANADAYYAAVARQYFTSGMAMGGRAMKTQEEDPEEQVAAMMAHLRKSALQKLDEERWLVEPLDRYLPRLH</sequence>
<dbReference type="EMBL" id="NAJQ01000425">
    <property type="protein sequence ID" value="TKA69916.1"/>
    <property type="molecule type" value="Genomic_DNA"/>
</dbReference>
<keyword evidence="3" id="KW-1185">Reference proteome</keyword>
<comment type="caution">
    <text evidence="2">The sequence shown here is derived from an EMBL/GenBank/DDBJ whole genome shotgun (WGS) entry which is preliminary data.</text>
</comment>
<feature type="region of interest" description="Disordered" evidence="1">
    <location>
        <begin position="1"/>
        <end position="115"/>
    </location>
</feature>
<feature type="compositionally biased region" description="Low complexity" evidence="1">
    <location>
        <begin position="28"/>
        <end position="44"/>
    </location>
</feature>
<protein>
    <submittedName>
        <fullName evidence="2">Uncharacterized protein</fullName>
    </submittedName>
</protein>
<accession>A0A4U0X3Q3</accession>
<organism evidence="2 3">
    <name type="scientific">Friedmanniomyces simplex</name>
    <dbReference type="NCBI Taxonomy" id="329884"/>
    <lineage>
        <taxon>Eukaryota</taxon>
        <taxon>Fungi</taxon>
        <taxon>Dikarya</taxon>
        <taxon>Ascomycota</taxon>
        <taxon>Pezizomycotina</taxon>
        <taxon>Dothideomycetes</taxon>
        <taxon>Dothideomycetidae</taxon>
        <taxon>Mycosphaerellales</taxon>
        <taxon>Teratosphaeriaceae</taxon>
        <taxon>Friedmanniomyces</taxon>
    </lineage>
</organism>